<evidence type="ECO:0000259" key="3">
    <source>
        <dbReference type="PROSITE" id="PS50833"/>
    </source>
</evidence>
<dbReference type="HAMAP" id="MF_00699">
    <property type="entry name" value="BriX"/>
    <property type="match status" value="1"/>
</dbReference>
<dbReference type="InterPro" id="IPR023548">
    <property type="entry name" value="Brix_dom_Rbsml_bgen_prot"/>
</dbReference>
<dbReference type="GO" id="GO:0006364">
    <property type="term" value="P:rRNA processing"/>
    <property type="evidence" value="ECO:0007669"/>
    <property type="project" value="InterPro"/>
</dbReference>
<sequence>MGKTIVTTSHRPTPRTRSLLKDLVAIIPNSIRITRGKATLELLALEALDIGADRILVIRNWKGNPRYIDLYMVTPLSRGATKICTLILCGYKLTREGTKKNPARQPSALIIPVSTVVSAKIPEELMECLVQCLRAQVSSDEEICTEAENVLIVDVSERRSNVFEVSFRDCKGDRYGPVLRVCGAKMVSTGQG</sequence>
<dbReference type="PROSITE" id="PS50833">
    <property type="entry name" value="BRIX"/>
    <property type="match status" value="1"/>
</dbReference>
<protein>
    <recommendedName>
        <fullName evidence="2">Probable Brix domain-containing ribosomal biogenesis protein</fullName>
    </recommendedName>
</protein>
<evidence type="ECO:0000313" key="4">
    <source>
        <dbReference type="EMBL" id="HIP56594.1"/>
    </source>
</evidence>
<comment type="function">
    <text evidence="2">Probably involved in the biogenesis of the ribosome.</text>
</comment>
<dbReference type="Gene3D" id="3.40.50.10480">
    <property type="entry name" value="Probable brix-domain ribosomal biogenesis protein"/>
    <property type="match status" value="1"/>
</dbReference>
<gene>
    <name evidence="4" type="ORF">EYH02_00775</name>
</gene>
<proteinExistence type="inferred from homology"/>
<dbReference type="EMBL" id="DQTV01000015">
    <property type="protein sequence ID" value="HIP56594.1"/>
    <property type="molecule type" value="Genomic_DNA"/>
</dbReference>
<evidence type="ECO:0000256" key="2">
    <source>
        <dbReference type="HAMAP-Rule" id="MF_00699"/>
    </source>
</evidence>
<keyword evidence="1 2" id="KW-0690">Ribosome biogenesis</keyword>
<name>A0A832YXH6_9CREN</name>
<comment type="caution">
    <text evidence="4">The sequence shown here is derived from an EMBL/GenBank/DDBJ whole genome shotgun (WGS) entry which is preliminary data.</text>
</comment>
<accession>A0A832YXH6</accession>
<organism evidence="4 5">
    <name type="scientific">Ignisphaera aggregans</name>
    <dbReference type="NCBI Taxonomy" id="334771"/>
    <lineage>
        <taxon>Archaea</taxon>
        <taxon>Thermoproteota</taxon>
        <taxon>Thermoprotei</taxon>
        <taxon>Desulfurococcales</taxon>
        <taxon>Desulfurococcaceae</taxon>
        <taxon>Ignisphaera</taxon>
    </lineage>
</organism>
<dbReference type="InterPro" id="IPR007109">
    <property type="entry name" value="Brix"/>
</dbReference>
<evidence type="ECO:0000313" key="5">
    <source>
        <dbReference type="Proteomes" id="UP000605805"/>
    </source>
</evidence>
<reference evidence="4" key="1">
    <citation type="journal article" date="2020" name="ISME J.">
        <title>Gammaproteobacteria mediating utilization of methyl-, sulfur- and petroleum organic compounds in deep ocean hydrothermal plumes.</title>
        <authorList>
            <person name="Zhou Z."/>
            <person name="Liu Y."/>
            <person name="Pan J."/>
            <person name="Cron B.R."/>
            <person name="Toner B.M."/>
            <person name="Anantharaman K."/>
            <person name="Breier J.A."/>
            <person name="Dick G.J."/>
            <person name="Li M."/>
        </authorList>
    </citation>
    <scope>NUCLEOTIDE SEQUENCE</scope>
    <source>
        <strain evidence="4">SZUA-1435</strain>
    </source>
</reference>
<dbReference type="SUPFAM" id="SSF52954">
    <property type="entry name" value="Class II aaRS ABD-related"/>
    <property type="match status" value="1"/>
</dbReference>
<dbReference type="Proteomes" id="UP000605805">
    <property type="component" value="Unassembled WGS sequence"/>
</dbReference>
<dbReference type="GO" id="GO:0019843">
    <property type="term" value="F:rRNA binding"/>
    <property type="evidence" value="ECO:0007669"/>
    <property type="project" value="InterPro"/>
</dbReference>
<evidence type="ECO:0000256" key="1">
    <source>
        <dbReference type="ARBA" id="ARBA00022517"/>
    </source>
</evidence>
<dbReference type="AlphaFoldDB" id="A0A832YXH6"/>
<feature type="domain" description="Brix" evidence="3">
    <location>
        <begin position="2"/>
        <end position="192"/>
    </location>
</feature>